<keyword evidence="2" id="KW-1185">Reference proteome</keyword>
<dbReference type="EMBL" id="CDHN01000006">
    <property type="protein sequence ID" value="CEJ94190.1"/>
    <property type="molecule type" value="Genomic_DNA"/>
</dbReference>
<name>A0A0A1TQN6_9HYPO</name>
<dbReference type="Proteomes" id="UP000039046">
    <property type="component" value="Unassembled WGS sequence"/>
</dbReference>
<dbReference type="CDD" id="cd19357">
    <property type="entry name" value="TenA_E_At3g16990-like"/>
    <property type="match status" value="1"/>
</dbReference>
<proteinExistence type="predicted"/>
<reference evidence="1 2" key="1">
    <citation type="journal article" date="2015" name="Genome Announc.">
        <title>Draft Genome Sequence and Gene Annotation of the Entomopathogenic Fungus Verticillium hemipterigenum.</title>
        <authorList>
            <person name="Horn F."/>
            <person name="Habel A."/>
            <person name="Scharf D.H."/>
            <person name="Dworschak J."/>
            <person name="Brakhage A.A."/>
            <person name="Guthke R."/>
            <person name="Hertweck C."/>
            <person name="Linde J."/>
        </authorList>
    </citation>
    <scope>NUCLEOTIDE SEQUENCE [LARGE SCALE GENOMIC DNA]</scope>
</reference>
<evidence type="ECO:0008006" key="3">
    <source>
        <dbReference type="Google" id="ProtNLM"/>
    </source>
</evidence>
<dbReference type="InterPro" id="IPR053261">
    <property type="entry name" value="Polyketide-peptide_reg"/>
</dbReference>
<dbReference type="PANTHER" id="PTHR41813:SF2">
    <property type="entry name" value="REGULATOR PAB1642, PUTATIVE (AFU_ORTHOLOGUE AFUA_3G11955)-RELATED"/>
    <property type="match status" value="1"/>
</dbReference>
<protein>
    <recommendedName>
        <fullName evidence="3">Heme oxygenase-like protein</fullName>
    </recommendedName>
</protein>
<dbReference type="Gene3D" id="1.20.910.10">
    <property type="entry name" value="Heme oxygenase-like"/>
    <property type="match status" value="1"/>
</dbReference>
<organism evidence="1 2">
    <name type="scientific">[Torrubiella] hemipterigena</name>
    <dbReference type="NCBI Taxonomy" id="1531966"/>
    <lineage>
        <taxon>Eukaryota</taxon>
        <taxon>Fungi</taxon>
        <taxon>Dikarya</taxon>
        <taxon>Ascomycota</taxon>
        <taxon>Pezizomycotina</taxon>
        <taxon>Sordariomycetes</taxon>
        <taxon>Hypocreomycetidae</taxon>
        <taxon>Hypocreales</taxon>
        <taxon>Clavicipitaceae</taxon>
        <taxon>Clavicipitaceae incertae sedis</taxon>
        <taxon>'Torrubiella' clade</taxon>
    </lineage>
</organism>
<dbReference type="OrthoDB" id="37730at2759"/>
<dbReference type="AlphaFoldDB" id="A0A0A1TQN6"/>
<dbReference type="SUPFAM" id="SSF48613">
    <property type="entry name" value="Heme oxygenase-like"/>
    <property type="match status" value="1"/>
</dbReference>
<dbReference type="InterPro" id="IPR016084">
    <property type="entry name" value="Haem_Oase-like_multi-hlx"/>
</dbReference>
<gene>
    <name evidence="1" type="ORF">VHEMI09738</name>
</gene>
<dbReference type="PANTHER" id="PTHR41813">
    <property type="entry name" value="REGULATOR PAB1642, PUTATIVE (AFU_ORTHOLOGUE AFUA_3G11955)-RELATED"/>
    <property type="match status" value="1"/>
</dbReference>
<accession>A0A0A1TQN6</accession>
<evidence type="ECO:0000313" key="1">
    <source>
        <dbReference type="EMBL" id="CEJ94190.1"/>
    </source>
</evidence>
<evidence type="ECO:0000313" key="2">
    <source>
        <dbReference type="Proteomes" id="UP000039046"/>
    </source>
</evidence>
<dbReference type="HOGENOM" id="CLU_055855_0_0_1"/>
<dbReference type="STRING" id="1531966.A0A0A1TQN6"/>
<sequence>MSSPSFTQALIQSHSEAYQAATQSAFLRNAARGKVPKATLGTWLANDRLYIHGYIRGTGRLLSFLGLPQTVAEQNHGSDAATQLFDWSVDALVNIRREEAFFVDTARRYGIDVNLPTGADGAVVPQAAKLPGLQRFETLFDKLAPGPGSLLPWLESAVVFYGTEKCYLDAWTWAKSQLSGTTHNDDDGGALRAEFIPNWTSADFVVFVDMLGKIIDDAVAEEVRRGDGKVWDVLMARVTPWWEELLAAEEGFWPAME</sequence>